<dbReference type="CDD" id="cd06225">
    <property type="entry name" value="HAMP"/>
    <property type="match status" value="1"/>
</dbReference>
<accession>A0A656G554</accession>
<keyword evidence="2" id="KW-0812">Transmembrane</keyword>
<evidence type="ECO:0000256" key="2">
    <source>
        <dbReference type="SAM" id="Phobius"/>
    </source>
</evidence>
<evidence type="ECO:0000313" key="5">
    <source>
        <dbReference type="Proteomes" id="UP000003465"/>
    </source>
</evidence>
<protein>
    <submittedName>
        <fullName evidence="4">Sensor histidine kinase</fullName>
    </submittedName>
</protein>
<dbReference type="EMBL" id="AEAG01000195">
    <property type="protein sequence ID" value="EGH20838.1"/>
    <property type="molecule type" value="Genomic_DNA"/>
</dbReference>
<dbReference type="InterPro" id="IPR003660">
    <property type="entry name" value="HAMP_dom"/>
</dbReference>
<dbReference type="Proteomes" id="UP000003465">
    <property type="component" value="Unassembled WGS sequence"/>
</dbReference>
<feature type="transmembrane region" description="Helical" evidence="2">
    <location>
        <begin position="65"/>
        <end position="83"/>
    </location>
</feature>
<dbReference type="GO" id="GO:0016020">
    <property type="term" value="C:membrane"/>
    <property type="evidence" value="ECO:0007669"/>
    <property type="project" value="InterPro"/>
</dbReference>
<reference evidence="4 5" key="1">
    <citation type="journal article" date="2011" name="PLoS Pathog.">
        <title>Dynamic evolution of pathogenicity revealed by sequencing and comparative genomics of 19 Pseudomonas syringae isolates.</title>
        <authorList>
            <person name="Baltrus D.A."/>
            <person name="Nishimura M.T."/>
            <person name="Romanchuk A."/>
            <person name="Chang J.H."/>
            <person name="Mukhtar M.S."/>
            <person name="Cherkis K."/>
            <person name="Roach J."/>
            <person name="Grant S.R."/>
            <person name="Jones C.D."/>
            <person name="Dangl J.L."/>
        </authorList>
    </citation>
    <scope>NUCLEOTIDE SEQUENCE [LARGE SCALE GENOMIC DNA]</scope>
    <source>
        <strain evidence="4 5">301020</strain>
    </source>
</reference>
<sequence length="118" mass="13291">MIRRFDTLFARLFGGALLAILLAHLLAFIWFTQYGMRPPPDDRPDAQHSQDDQGRRHRPPPGGPLVLLFFQFVTLIVAAWYGAKALSRPVQRLSEAAERLSEDLDSPPLEISGPQEAR</sequence>
<evidence type="ECO:0000256" key="1">
    <source>
        <dbReference type="SAM" id="MobiDB-lite"/>
    </source>
</evidence>
<feature type="transmembrane region" description="Helical" evidence="2">
    <location>
        <begin position="12"/>
        <end position="31"/>
    </location>
</feature>
<gene>
    <name evidence="4" type="ORF">PSYMO_04753</name>
</gene>
<dbReference type="GO" id="GO:0016301">
    <property type="term" value="F:kinase activity"/>
    <property type="evidence" value="ECO:0007669"/>
    <property type="project" value="UniProtKB-KW"/>
</dbReference>
<dbReference type="Pfam" id="PF00672">
    <property type="entry name" value="HAMP"/>
    <property type="match status" value="1"/>
</dbReference>
<proteinExistence type="predicted"/>
<comment type="caution">
    <text evidence="4">The sequence shown here is derived from an EMBL/GenBank/DDBJ whole genome shotgun (WGS) entry which is preliminary data.</text>
</comment>
<dbReference type="AlphaFoldDB" id="A0A656G554"/>
<keyword evidence="2" id="KW-0472">Membrane</keyword>
<feature type="region of interest" description="Disordered" evidence="1">
    <location>
        <begin position="39"/>
        <end position="60"/>
    </location>
</feature>
<feature type="compositionally biased region" description="Basic and acidic residues" evidence="1">
    <location>
        <begin position="39"/>
        <end position="54"/>
    </location>
</feature>
<feature type="domain" description="HAMP" evidence="3">
    <location>
        <begin position="83"/>
        <end position="116"/>
    </location>
</feature>
<organism evidence="4 5">
    <name type="scientific">Pseudomonas amygdali pv. mori str. 301020</name>
    <dbReference type="NCBI Taxonomy" id="629261"/>
    <lineage>
        <taxon>Bacteria</taxon>
        <taxon>Pseudomonadati</taxon>
        <taxon>Pseudomonadota</taxon>
        <taxon>Gammaproteobacteria</taxon>
        <taxon>Pseudomonadales</taxon>
        <taxon>Pseudomonadaceae</taxon>
        <taxon>Pseudomonas</taxon>
        <taxon>Pseudomonas amygdali</taxon>
    </lineage>
</organism>
<dbReference type="GO" id="GO:0007165">
    <property type="term" value="P:signal transduction"/>
    <property type="evidence" value="ECO:0007669"/>
    <property type="project" value="InterPro"/>
</dbReference>
<evidence type="ECO:0000259" key="3">
    <source>
        <dbReference type="Pfam" id="PF00672"/>
    </source>
</evidence>
<keyword evidence="4" id="KW-0418">Kinase</keyword>
<evidence type="ECO:0000313" key="4">
    <source>
        <dbReference type="EMBL" id="EGH20838.1"/>
    </source>
</evidence>
<keyword evidence="2" id="KW-1133">Transmembrane helix</keyword>
<name>A0A656G554_PSEA0</name>
<feature type="non-terminal residue" evidence="4">
    <location>
        <position position="118"/>
    </location>
</feature>
<keyword evidence="4" id="KW-0808">Transferase</keyword>
<feature type="region of interest" description="Disordered" evidence="1">
    <location>
        <begin position="97"/>
        <end position="118"/>
    </location>
</feature>